<protein>
    <submittedName>
        <fullName evidence="2">Uncharacterized protein</fullName>
    </submittedName>
</protein>
<feature type="transmembrane region" description="Helical" evidence="1">
    <location>
        <begin position="46"/>
        <end position="69"/>
    </location>
</feature>
<reference evidence="2 3" key="1">
    <citation type="journal article" date="2016" name="Nat. Commun.">
        <title>Thousands of microbial genomes shed light on interconnected biogeochemical processes in an aquifer system.</title>
        <authorList>
            <person name="Anantharaman K."/>
            <person name="Brown C.T."/>
            <person name="Hug L.A."/>
            <person name="Sharon I."/>
            <person name="Castelle C.J."/>
            <person name="Probst A.J."/>
            <person name="Thomas B.C."/>
            <person name="Singh A."/>
            <person name="Wilkins M.J."/>
            <person name="Karaoz U."/>
            <person name="Brodie E.L."/>
            <person name="Williams K.H."/>
            <person name="Hubbard S.S."/>
            <person name="Banfield J.F."/>
        </authorList>
    </citation>
    <scope>NUCLEOTIDE SEQUENCE [LARGE SCALE GENOMIC DNA]</scope>
</reference>
<dbReference type="EMBL" id="MEZT01000024">
    <property type="protein sequence ID" value="OGD56228.1"/>
    <property type="molecule type" value="Genomic_DNA"/>
</dbReference>
<dbReference type="Proteomes" id="UP000178764">
    <property type="component" value="Unassembled WGS sequence"/>
</dbReference>
<sequence>MNFWYILGYPVMGGWQLFVGLSFGVSIGLVVSDLMDKKTVAARDYFRGLLMACFGAIVIYIAIIVWFFVLPGAIIQVWSDHHYKKVLHPKG</sequence>
<evidence type="ECO:0000313" key="2">
    <source>
        <dbReference type="EMBL" id="OGD56228.1"/>
    </source>
</evidence>
<keyword evidence="1" id="KW-0472">Membrane</keyword>
<proteinExistence type="predicted"/>
<accession>A0A1F5DM52</accession>
<gene>
    <name evidence="2" type="ORF">A2V71_02790</name>
</gene>
<name>A0A1F5DM52_9BACT</name>
<feature type="transmembrane region" description="Helical" evidence="1">
    <location>
        <begin position="12"/>
        <end position="34"/>
    </location>
</feature>
<comment type="caution">
    <text evidence="2">The sequence shown here is derived from an EMBL/GenBank/DDBJ whole genome shotgun (WGS) entry which is preliminary data.</text>
</comment>
<organism evidence="2 3">
    <name type="scientific">Candidatus Berkelbacteria bacterium RBG_13_40_8</name>
    <dbReference type="NCBI Taxonomy" id="1797467"/>
    <lineage>
        <taxon>Bacteria</taxon>
        <taxon>Candidatus Berkelbacteria</taxon>
    </lineage>
</organism>
<dbReference type="AlphaFoldDB" id="A0A1F5DM52"/>
<keyword evidence="1" id="KW-1133">Transmembrane helix</keyword>
<keyword evidence="1" id="KW-0812">Transmembrane</keyword>
<evidence type="ECO:0000313" key="3">
    <source>
        <dbReference type="Proteomes" id="UP000178764"/>
    </source>
</evidence>
<evidence type="ECO:0000256" key="1">
    <source>
        <dbReference type="SAM" id="Phobius"/>
    </source>
</evidence>